<reference evidence="2" key="1">
    <citation type="submission" date="2021-01" db="EMBL/GenBank/DDBJ databases">
        <title>Phytophthora aleatoria, a newly-described species from Pinus radiata is distinct from Phytophthora cactorum isolates based on comparative genomics.</title>
        <authorList>
            <person name="Mcdougal R."/>
            <person name="Panda P."/>
            <person name="Williams N."/>
            <person name="Studholme D.J."/>
        </authorList>
    </citation>
    <scope>NUCLEOTIDE SEQUENCE</scope>
    <source>
        <strain evidence="2">NZFS 4037</strain>
    </source>
</reference>
<dbReference type="AlphaFoldDB" id="A0A8J5LV00"/>
<proteinExistence type="predicted"/>
<keyword evidence="3" id="KW-1185">Reference proteome</keyword>
<dbReference type="EMBL" id="JAENGY010003006">
    <property type="protein sequence ID" value="KAG6942672.1"/>
    <property type="molecule type" value="Genomic_DNA"/>
</dbReference>
<protein>
    <submittedName>
        <fullName evidence="2">Uncharacterized protein</fullName>
    </submittedName>
</protein>
<gene>
    <name evidence="2" type="ORF">JG688_00017991</name>
</gene>
<sequence length="103" mass="11418">MRSAANVLLSLREDEAIARDAILQNQPAPDDDHDHAPDSDSPIFDAFVEQGGSEAFATLTNFTITEFYLLYGHVEEVLVGHWTCGRGKKSDTKPMDAFLMMLC</sequence>
<accession>A0A8J5LV00</accession>
<feature type="non-terminal residue" evidence="2">
    <location>
        <position position="103"/>
    </location>
</feature>
<evidence type="ECO:0000313" key="3">
    <source>
        <dbReference type="Proteomes" id="UP000709295"/>
    </source>
</evidence>
<organism evidence="2 3">
    <name type="scientific">Phytophthora aleatoria</name>
    <dbReference type="NCBI Taxonomy" id="2496075"/>
    <lineage>
        <taxon>Eukaryota</taxon>
        <taxon>Sar</taxon>
        <taxon>Stramenopiles</taxon>
        <taxon>Oomycota</taxon>
        <taxon>Peronosporomycetes</taxon>
        <taxon>Peronosporales</taxon>
        <taxon>Peronosporaceae</taxon>
        <taxon>Phytophthora</taxon>
    </lineage>
</organism>
<dbReference type="Proteomes" id="UP000709295">
    <property type="component" value="Unassembled WGS sequence"/>
</dbReference>
<name>A0A8J5LV00_9STRA</name>
<evidence type="ECO:0000313" key="2">
    <source>
        <dbReference type="EMBL" id="KAG6942672.1"/>
    </source>
</evidence>
<comment type="caution">
    <text evidence="2">The sequence shown here is derived from an EMBL/GenBank/DDBJ whole genome shotgun (WGS) entry which is preliminary data.</text>
</comment>
<evidence type="ECO:0000256" key="1">
    <source>
        <dbReference type="SAM" id="MobiDB-lite"/>
    </source>
</evidence>
<feature type="region of interest" description="Disordered" evidence="1">
    <location>
        <begin position="25"/>
        <end position="44"/>
    </location>
</feature>